<dbReference type="EMBL" id="WAEL01000007">
    <property type="protein sequence ID" value="NID12358.1"/>
    <property type="molecule type" value="Genomic_DNA"/>
</dbReference>
<evidence type="ECO:0000313" key="1">
    <source>
        <dbReference type="EMBL" id="NID12358.1"/>
    </source>
</evidence>
<organism evidence="1 2">
    <name type="scientific">Fibrivirga algicola</name>
    <dbReference type="NCBI Taxonomy" id="2950420"/>
    <lineage>
        <taxon>Bacteria</taxon>
        <taxon>Pseudomonadati</taxon>
        <taxon>Bacteroidota</taxon>
        <taxon>Cytophagia</taxon>
        <taxon>Cytophagales</taxon>
        <taxon>Spirosomataceae</taxon>
        <taxon>Fibrivirga</taxon>
    </lineage>
</organism>
<name>A0ABX0QNJ7_9BACT</name>
<proteinExistence type="predicted"/>
<gene>
    <name evidence="1" type="ORF">F7231_19445</name>
</gene>
<comment type="caution">
    <text evidence="1">The sequence shown here is derived from an EMBL/GenBank/DDBJ whole genome shotgun (WGS) entry which is preliminary data.</text>
</comment>
<protein>
    <submittedName>
        <fullName evidence="1">Uncharacterized protein</fullName>
    </submittedName>
</protein>
<sequence length="74" mass="8528">MFIQNNQQNVASSLKASIQDLARLNHYYNPSDEMLWTFFNERVLLNQPIKVDEFVVQRLLSGDPDRHIPAALVG</sequence>
<accession>A0ABX0QNJ7</accession>
<keyword evidence="2" id="KW-1185">Reference proteome</keyword>
<reference evidence="1" key="1">
    <citation type="submission" date="2024-05" db="EMBL/GenBank/DDBJ databases">
        <authorList>
            <person name="Jung D.-H."/>
        </authorList>
    </citation>
    <scope>NUCLEOTIDE SEQUENCE</scope>
    <source>
        <strain evidence="1">JA-25</strain>
    </source>
</reference>
<dbReference type="Proteomes" id="UP000606008">
    <property type="component" value="Unassembled WGS sequence"/>
</dbReference>
<evidence type="ECO:0000313" key="2">
    <source>
        <dbReference type="Proteomes" id="UP000606008"/>
    </source>
</evidence>
<dbReference type="RefSeq" id="WP_085415208.1">
    <property type="nucleotide sequence ID" value="NZ_WAEL01000007.1"/>
</dbReference>